<evidence type="ECO:0000313" key="1">
    <source>
        <dbReference type="EMBL" id="MQT91966.1"/>
    </source>
</evidence>
<dbReference type="Proteomes" id="UP000489190">
    <property type="component" value="Unassembled WGS sequence"/>
</dbReference>
<comment type="caution">
    <text evidence="2">The sequence shown here is derived from an EMBL/GenBank/DDBJ whole genome shotgun (WGS) entry which is preliminary data.</text>
</comment>
<dbReference type="Proteomes" id="UP000478064">
    <property type="component" value="Unassembled WGS sequence"/>
</dbReference>
<evidence type="ECO:0000313" key="2">
    <source>
        <dbReference type="EMBL" id="MQU07339.1"/>
    </source>
</evidence>
<name>A0A6L5HVH0_9PSED</name>
<reference evidence="3 4" key="1">
    <citation type="submission" date="2019-10" db="EMBL/GenBank/DDBJ databases">
        <title>Evaluation of single-gene subtyping targets for Pseudomonas.</title>
        <authorList>
            <person name="Reichler S.J."/>
            <person name="Orsi R.H."/>
            <person name="Wiedmann M."/>
            <person name="Martin N.H."/>
            <person name="Murphy S.I."/>
        </authorList>
    </citation>
    <scope>NUCLEOTIDE SEQUENCE [LARGE SCALE GENOMIC DNA]</scope>
    <source>
        <strain evidence="2 3">FSL R10-1637</strain>
        <strain evidence="1 4">FSL R10-3254</strain>
    </source>
</reference>
<accession>A0A6L5HVH0</accession>
<protein>
    <submittedName>
        <fullName evidence="2">Uncharacterized protein</fullName>
    </submittedName>
</protein>
<organism evidence="2 3">
    <name type="scientific">Pseudomonas helleri</name>
    <dbReference type="NCBI Taxonomy" id="1608996"/>
    <lineage>
        <taxon>Bacteria</taxon>
        <taxon>Pseudomonadati</taxon>
        <taxon>Pseudomonadota</taxon>
        <taxon>Gammaproteobacteria</taxon>
        <taxon>Pseudomonadales</taxon>
        <taxon>Pseudomonadaceae</taxon>
        <taxon>Pseudomonas</taxon>
    </lineage>
</organism>
<proteinExistence type="predicted"/>
<evidence type="ECO:0000313" key="4">
    <source>
        <dbReference type="Proteomes" id="UP000489190"/>
    </source>
</evidence>
<sequence length="174" mass="19080">MATCLFCMAAPADLGRYCSGCYGRVFHEDGSPLVLGDPADPWREFNAEADRTMADAKVHAVLAPRMAARWFFPVKVAAWKLRPKTNNTTQTGRPPNMSTTETPLLTLTLDAKAQAALMRSLEAYRAWLYAPAEQNTDSLREERVTAALRLADEISRIAQPDLDLALIAAAQAKG</sequence>
<evidence type="ECO:0000313" key="3">
    <source>
        <dbReference type="Proteomes" id="UP000478064"/>
    </source>
</evidence>
<dbReference type="RefSeq" id="WP_048402842.1">
    <property type="nucleotide sequence ID" value="NZ_WIVU01000035.1"/>
</dbReference>
<gene>
    <name evidence="2" type="ORF">GHO27_16750</name>
    <name evidence="1" type="ORF">GHO39_22945</name>
</gene>
<dbReference type="EMBL" id="WIVU01000035">
    <property type="protein sequence ID" value="MQU07339.1"/>
    <property type="molecule type" value="Genomic_DNA"/>
</dbReference>
<dbReference type="EMBL" id="WIWI01000080">
    <property type="protein sequence ID" value="MQT91966.1"/>
    <property type="molecule type" value="Genomic_DNA"/>
</dbReference>
<dbReference type="AlphaFoldDB" id="A0A6L5HVH0"/>